<dbReference type="PANTHER" id="PTHR44858:SF1">
    <property type="entry name" value="UDP-N-ACETYLGLUCOSAMINE--PEPTIDE N-ACETYLGLUCOSAMINYLTRANSFERASE SPINDLY-RELATED"/>
    <property type="match status" value="1"/>
</dbReference>
<organism evidence="3 4">
    <name type="scientific">Triparma columacea</name>
    <dbReference type="NCBI Taxonomy" id="722753"/>
    <lineage>
        <taxon>Eukaryota</taxon>
        <taxon>Sar</taxon>
        <taxon>Stramenopiles</taxon>
        <taxon>Ochrophyta</taxon>
        <taxon>Bolidophyceae</taxon>
        <taxon>Parmales</taxon>
        <taxon>Triparmaceae</taxon>
        <taxon>Triparma</taxon>
    </lineage>
</organism>
<sequence length="382" mass="41460">MHISKVLPPDLISQTLSAAEEFHSKHKPKSELTYTLQFGQKEAHLADLPPSFSNLLHNHINSHIFPLIKSALPLSYQANLNIRDSIIIQYDATKQPSLGQPMHADKSTISVNIALSPPTSFTGGGTFFPDLLPTSQNPVVLPSSLGSGIIHLSSRRHAGVSLSSGVRSILVIFIDLIDSPLHQALELQSEASALIRSSKHAPAIDLLTKSLSLHPLDPTAYHLRSACHLSLRSPDLALTDCLKAAELSPNDARIRNDLGVALQKKGDEEGARRAWREAIRLFDEYNNHGCIPAIEGVSSRLNLAVSISYLDDFSGAVSLLERAAELVEESCLEVPAKLKNDVEEMLVFCKKVRMGLGKKSTVILTAAILIPSSSLESCKSQS</sequence>
<dbReference type="InterPro" id="IPR011990">
    <property type="entry name" value="TPR-like_helical_dom_sf"/>
</dbReference>
<accession>A0A9W7GG75</accession>
<dbReference type="SUPFAM" id="SSF48452">
    <property type="entry name" value="TPR-like"/>
    <property type="match status" value="1"/>
</dbReference>
<evidence type="ECO:0000256" key="1">
    <source>
        <dbReference type="ARBA" id="ARBA00022737"/>
    </source>
</evidence>
<dbReference type="EMBL" id="BRYA01001457">
    <property type="protein sequence ID" value="GMI43628.1"/>
    <property type="molecule type" value="Genomic_DNA"/>
</dbReference>
<dbReference type="Gene3D" id="1.25.40.10">
    <property type="entry name" value="Tetratricopeptide repeat domain"/>
    <property type="match status" value="1"/>
</dbReference>
<dbReference type="Pfam" id="PF13374">
    <property type="entry name" value="TPR_10"/>
    <property type="match status" value="1"/>
</dbReference>
<keyword evidence="2" id="KW-0802">TPR repeat</keyword>
<dbReference type="AlphaFoldDB" id="A0A9W7GG75"/>
<protein>
    <submittedName>
        <fullName evidence="3">Uncharacterized protein</fullName>
    </submittedName>
</protein>
<proteinExistence type="predicted"/>
<dbReference type="Proteomes" id="UP001165065">
    <property type="component" value="Unassembled WGS sequence"/>
</dbReference>
<dbReference type="SMART" id="SM00028">
    <property type="entry name" value="TPR"/>
    <property type="match status" value="4"/>
</dbReference>
<evidence type="ECO:0000256" key="2">
    <source>
        <dbReference type="ARBA" id="ARBA00022803"/>
    </source>
</evidence>
<dbReference type="InterPro" id="IPR050498">
    <property type="entry name" value="Ycf3"/>
</dbReference>
<evidence type="ECO:0000313" key="3">
    <source>
        <dbReference type="EMBL" id="GMI43628.1"/>
    </source>
</evidence>
<keyword evidence="1" id="KW-0677">Repeat</keyword>
<dbReference type="InterPro" id="IPR019734">
    <property type="entry name" value="TPR_rpt"/>
</dbReference>
<dbReference type="OrthoDB" id="69177at2759"/>
<dbReference type="PANTHER" id="PTHR44858">
    <property type="entry name" value="TETRATRICOPEPTIDE REPEAT PROTEIN 6"/>
    <property type="match status" value="1"/>
</dbReference>
<name>A0A9W7GG75_9STRA</name>
<dbReference type="Gene3D" id="2.60.120.620">
    <property type="entry name" value="q2cbj1_9rhob like domain"/>
    <property type="match status" value="1"/>
</dbReference>
<comment type="caution">
    <text evidence="3">The sequence shown here is derived from an EMBL/GenBank/DDBJ whole genome shotgun (WGS) entry which is preliminary data.</text>
</comment>
<evidence type="ECO:0000313" key="4">
    <source>
        <dbReference type="Proteomes" id="UP001165065"/>
    </source>
</evidence>
<keyword evidence="4" id="KW-1185">Reference proteome</keyword>
<gene>
    <name evidence="3" type="ORF">TrCOL_g7828</name>
</gene>
<reference evidence="4" key="1">
    <citation type="journal article" date="2023" name="Commun. Biol.">
        <title>Genome analysis of Parmales, the sister group of diatoms, reveals the evolutionary specialization of diatoms from phago-mixotrophs to photoautotrophs.</title>
        <authorList>
            <person name="Ban H."/>
            <person name="Sato S."/>
            <person name="Yoshikawa S."/>
            <person name="Yamada K."/>
            <person name="Nakamura Y."/>
            <person name="Ichinomiya M."/>
            <person name="Sato N."/>
            <person name="Blanc-Mathieu R."/>
            <person name="Endo H."/>
            <person name="Kuwata A."/>
            <person name="Ogata H."/>
        </authorList>
    </citation>
    <scope>NUCLEOTIDE SEQUENCE [LARGE SCALE GENOMIC DNA]</scope>
</reference>